<evidence type="ECO:0000256" key="1">
    <source>
        <dbReference type="SAM" id="MobiDB-lite"/>
    </source>
</evidence>
<proteinExistence type="predicted"/>
<organism evidence="2 3">
    <name type="scientific">Coregonus suidteri</name>
    <dbReference type="NCBI Taxonomy" id="861788"/>
    <lineage>
        <taxon>Eukaryota</taxon>
        <taxon>Metazoa</taxon>
        <taxon>Chordata</taxon>
        <taxon>Craniata</taxon>
        <taxon>Vertebrata</taxon>
        <taxon>Euteleostomi</taxon>
        <taxon>Actinopterygii</taxon>
        <taxon>Neopterygii</taxon>
        <taxon>Teleostei</taxon>
        <taxon>Protacanthopterygii</taxon>
        <taxon>Salmoniformes</taxon>
        <taxon>Salmonidae</taxon>
        <taxon>Coregoninae</taxon>
        <taxon>Coregonus</taxon>
    </lineage>
</organism>
<protein>
    <submittedName>
        <fullName evidence="2">Uncharacterized protein</fullName>
    </submittedName>
</protein>
<evidence type="ECO:0000313" key="2">
    <source>
        <dbReference type="EMBL" id="KAK6305217.1"/>
    </source>
</evidence>
<keyword evidence="3" id="KW-1185">Reference proteome</keyword>
<feature type="region of interest" description="Disordered" evidence="1">
    <location>
        <begin position="46"/>
        <end position="71"/>
    </location>
</feature>
<evidence type="ECO:0000313" key="3">
    <source>
        <dbReference type="Proteomes" id="UP001356427"/>
    </source>
</evidence>
<gene>
    <name evidence="2" type="ORF">J4Q44_G00239970</name>
</gene>
<dbReference type="EMBL" id="JAGTTL010000022">
    <property type="protein sequence ID" value="KAK6305217.1"/>
    <property type="molecule type" value="Genomic_DNA"/>
</dbReference>
<reference evidence="2 3" key="1">
    <citation type="submission" date="2021-04" db="EMBL/GenBank/DDBJ databases">
        <authorList>
            <person name="De Guttry C."/>
            <person name="Zahm M."/>
            <person name="Klopp C."/>
            <person name="Cabau C."/>
            <person name="Louis A."/>
            <person name="Berthelot C."/>
            <person name="Parey E."/>
            <person name="Roest Crollius H."/>
            <person name="Montfort J."/>
            <person name="Robinson-Rechavi M."/>
            <person name="Bucao C."/>
            <person name="Bouchez O."/>
            <person name="Gislard M."/>
            <person name="Lluch J."/>
            <person name="Milhes M."/>
            <person name="Lampietro C."/>
            <person name="Lopez Roques C."/>
            <person name="Donnadieu C."/>
            <person name="Braasch I."/>
            <person name="Desvignes T."/>
            <person name="Postlethwait J."/>
            <person name="Bobe J."/>
            <person name="Wedekind C."/>
            <person name="Guiguen Y."/>
        </authorList>
    </citation>
    <scope>NUCLEOTIDE SEQUENCE [LARGE SCALE GENOMIC DNA]</scope>
    <source>
        <strain evidence="2">Cs_M1</strain>
        <tissue evidence="2">Blood</tissue>
    </source>
</reference>
<accession>A0AAN8LBK2</accession>
<comment type="caution">
    <text evidence="2">The sequence shown here is derived from an EMBL/GenBank/DDBJ whole genome shotgun (WGS) entry which is preliminary data.</text>
</comment>
<sequence>MYSMMEDNSVTIRSKKFKKLTKAICGLTKSRTAVGGAQLAQRRPGLAGMDDYSMEPDNTNYDDLFQDKVED</sequence>
<dbReference type="AlphaFoldDB" id="A0AAN8LBK2"/>
<name>A0AAN8LBK2_9TELE</name>
<dbReference type="Proteomes" id="UP001356427">
    <property type="component" value="Unassembled WGS sequence"/>
</dbReference>